<dbReference type="EMBL" id="JAUSWJ010000001">
    <property type="protein sequence ID" value="MDQ0518604.1"/>
    <property type="molecule type" value="Genomic_DNA"/>
</dbReference>
<evidence type="ECO:0000313" key="3">
    <source>
        <dbReference type="EMBL" id="MDQ0518604.1"/>
    </source>
</evidence>
<keyword evidence="1 3" id="KW-0560">Oxidoreductase</keyword>
<dbReference type="Pfam" id="PF01266">
    <property type="entry name" value="DAO"/>
    <property type="match status" value="1"/>
</dbReference>
<reference evidence="3 4" key="1">
    <citation type="submission" date="2023-07" db="EMBL/GenBank/DDBJ databases">
        <title>Genomic Encyclopedia of Type Strains, Phase IV (KMG-IV): sequencing the most valuable type-strain genomes for metagenomic binning, comparative biology and taxonomic classification.</title>
        <authorList>
            <person name="Goeker M."/>
        </authorList>
    </citation>
    <scope>NUCLEOTIDE SEQUENCE [LARGE SCALE GENOMIC DNA]</scope>
    <source>
        <strain evidence="3 4">B1-1</strain>
    </source>
</reference>
<dbReference type="Gene3D" id="3.30.9.10">
    <property type="entry name" value="D-Amino Acid Oxidase, subunit A, domain 2"/>
    <property type="match status" value="1"/>
</dbReference>
<dbReference type="Gene3D" id="3.50.50.60">
    <property type="entry name" value="FAD/NAD(P)-binding domain"/>
    <property type="match status" value="1"/>
</dbReference>
<evidence type="ECO:0000256" key="1">
    <source>
        <dbReference type="ARBA" id="ARBA00023002"/>
    </source>
</evidence>
<dbReference type="SUPFAM" id="SSF51905">
    <property type="entry name" value="FAD/NAD(P)-binding domain"/>
    <property type="match status" value="1"/>
</dbReference>
<evidence type="ECO:0000313" key="4">
    <source>
        <dbReference type="Proteomes" id="UP001223743"/>
    </source>
</evidence>
<comment type="caution">
    <text evidence="3">The sequence shown here is derived from an EMBL/GenBank/DDBJ whole genome shotgun (WGS) entry which is preliminary data.</text>
</comment>
<dbReference type="PANTHER" id="PTHR13847">
    <property type="entry name" value="SARCOSINE DEHYDROGENASE-RELATED"/>
    <property type="match status" value="1"/>
</dbReference>
<organism evidence="3 4">
    <name type="scientific">Kaistia geumhonensis</name>
    <dbReference type="NCBI Taxonomy" id="410839"/>
    <lineage>
        <taxon>Bacteria</taxon>
        <taxon>Pseudomonadati</taxon>
        <taxon>Pseudomonadota</taxon>
        <taxon>Alphaproteobacteria</taxon>
        <taxon>Hyphomicrobiales</taxon>
        <taxon>Kaistiaceae</taxon>
        <taxon>Kaistia</taxon>
    </lineage>
</organism>
<dbReference type="GO" id="GO:0016491">
    <property type="term" value="F:oxidoreductase activity"/>
    <property type="evidence" value="ECO:0007669"/>
    <property type="project" value="UniProtKB-KW"/>
</dbReference>
<gene>
    <name evidence="3" type="ORF">QO015_004217</name>
</gene>
<dbReference type="InterPro" id="IPR036188">
    <property type="entry name" value="FAD/NAD-bd_sf"/>
</dbReference>
<evidence type="ECO:0000259" key="2">
    <source>
        <dbReference type="Pfam" id="PF01266"/>
    </source>
</evidence>
<protein>
    <submittedName>
        <fullName evidence="3">D-amino-acid dehydrogenase</fullName>
        <ecNumber evidence="3">1.4.99.-</ecNumber>
    </submittedName>
</protein>
<feature type="domain" description="FAD dependent oxidoreductase" evidence="2">
    <location>
        <begin position="5"/>
        <end position="395"/>
    </location>
</feature>
<dbReference type="RefSeq" id="WP_266284205.1">
    <property type="nucleotide sequence ID" value="NZ_JAPKNF010000004.1"/>
</dbReference>
<dbReference type="Proteomes" id="UP001223743">
    <property type="component" value="Unassembled WGS sequence"/>
</dbReference>
<dbReference type="SUPFAM" id="SSF54373">
    <property type="entry name" value="FAD-linked reductases, C-terminal domain"/>
    <property type="match status" value="1"/>
</dbReference>
<dbReference type="EC" id="1.4.99.-" evidence="3"/>
<proteinExistence type="predicted"/>
<name>A0ABU0MCA8_9HYPH</name>
<keyword evidence="4" id="KW-1185">Reference proteome</keyword>
<dbReference type="InterPro" id="IPR006076">
    <property type="entry name" value="FAD-dep_OxRdtase"/>
</dbReference>
<accession>A0ABU0MCA8</accession>
<dbReference type="PANTHER" id="PTHR13847:SF289">
    <property type="entry name" value="GLYCINE OXIDASE"/>
    <property type="match status" value="1"/>
</dbReference>
<sequence>MDKFDAIVLGAGIVGVSAAIHLLRRNRTVLILDRAAPGEGTSYGNAGVIEREGFYPIVFPRNLFELYRIARNTEARLHYNRRFLPRIAPWLLKLRRETGRRGVETYAEAMNPLLAHAAAEHGSLAGKSRAVEFFRGTGWLKGYRSAASFEAGTRAHLALAEEFGVRYQVLDAHEIVDLEPDIAPVFARAVLWPDSVSVSSPGGVTKAHARLFESMGGSIAQGDARSLRRENDLWVVDRATGPARAPDVVVALGPWAMDLLSPMGYRLPFAVKRGYHQHFKPRGDAGLDRPVVDVDHGYVLTPMRQGYRITTGIEFDERDAPATPVQMERVLPQARALFPLGEPVEREPWLGARPCFPDSMPIVGPAPKHPGLWLDIGHGHLGFTLGPATGRLIAEQITREMPFIDPAPFSALRFKGR</sequence>